<dbReference type="Proteomes" id="UP001597307">
    <property type="component" value="Unassembled WGS sequence"/>
</dbReference>
<dbReference type="RefSeq" id="WP_343879888.1">
    <property type="nucleotide sequence ID" value="NZ_BAAAIJ010000047.1"/>
</dbReference>
<keyword evidence="1" id="KW-0472">Membrane</keyword>
<name>A0ABW4Q6D3_9MICC</name>
<comment type="caution">
    <text evidence="2">The sequence shown here is derived from an EMBL/GenBank/DDBJ whole genome shotgun (WGS) entry which is preliminary data.</text>
</comment>
<proteinExistence type="predicted"/>
<evidence type="ECO:0000256" key="1">
    <source>
        <dbReference type="SAM" id="Phobius"/>
    </source>
</evidence>
<reference evidence="3" key="1">
    <citation type="journal article" date="2019" name="Int. J. Syst. Evol. Microbiol.">
        <title>The Global Catalogue of Microorganisms (GCM) 10K type strain sequencing project: providing services to taxonomists for standard genome sequencing and annotation.</title>
        <authorList>
            <consortium name="The Broad Institute Genomics Platform"/>
            <consortium name="The Broad Institute Genome Sequencing Center for Infectious Disease"/>
            <person name="Wu L."/>
            <person name="Ma J."/>
        </authorList>
    </citation>
    <scope>NUCLEOTIDE SEQUENCE [LARGE SCALE GENOMIC DNA]</scope>
    <source>
        <strain evidence="3">JCM 11496</strain>
    </source>
</reference>
<sequence length="143" mass="14842">MSNRVLARNRPILVGLRVVIAIGLAIDAFVHVQLAANYQIAYPGGMGGGTLFWLQAAAAVLAAFYVLLRGSRLSYLVAAVVALSAFAAVVVSTYVQLPAIGPIPAMYEPIWFFEKALSAVAEGAAGVLAVVGMILVGRGTPEA</sequence>
<keyword evidence="1" id="KW-0812">Transmembrane</keyword>
<evidence type="ECO:0000313" key="3">
    <source>
        <dbReference type="Proteomes" id="UP001597307"/>
    </source>
</evidence>
<keyword evidence="1" id="KW-1133">Transmembrane helix</keyword>
<accession>A0ABW4Q6D3</accession>
<feature type="transmembrane region" description="Helical" evidence="1">
    <location>
        <begin position="50"/>
        <end position="68"/>
    </location>
</feature>
<dbReference type="EMBL" id="JBHUGA010000011">
    <property type="protein sequence ID" value="MFD1846255.1"/>
    <property type="molecule type" value="Genomic_DNA"/>
</dbReference>
<feature type="transmembrane region" description="Helical" evidence="1">
    <location>
        <begin position="12"/>
        <end position="30"/>
    </location>
</feature>
<feature type="transmembrane region" description="Helical" evidence="1">
    <location>
        <begin position="75"/>
        <end position="97"/>
    </location>
</feature>
<evidence type="ECO:0000313" key="2">
    <source>
        <dbReference type="EMBL" id="MFD1846255.1"/>
    </source>
</evidence>
<protein>
    <submittedName>
        <fullName evidence="2">Uncharacterized protein</fullName>
    </submittedName>
</protein>
<feature type="transmembrane region" description="Helical" evidence="1">
    <location>
        <begin position="117"/>
        <end position="137"/>
    </location>
</feature>
<gene>
    <name evidence="2" type="ORF">ACFSFX_06540</name>
</gene>
<organism evidence="2 3">
    <name type="scientific">Arthrobacter flavus</name>
    <dbReference type="NCBI Taxonomy" id="95172"/>
    <lineage>
        <taxon>Bacteria</taxon>
        <taxon>Bacillati</taxon>
        <taxon>Actinomycetota</taxon>
        <taxon>Actinomycetes</taxon>
        <taxon>Micrococcales</taxon>
        <taxon>Micrococcaceae</taxon>
        <taxon>Arthrobacter</taxon>
    </lineage>
</organism>
<keyword evidence="3" id="KW-1185">Reference proteome</keyword>